<comment type="caution">
    <text evidence="2">The sequence shown here is derived from an EMBL/GenBank/DDBJ whole genome shotgun (WGS) entry which is preliminary data.</text>
</comment>
<feature type="compositionally biased region" description="Pro residues" evidence="1">
    <location>
        <begin position="437"/>
        <end position="449"/>
    </location>
</feature>
<sequence length="1185" mass="129163">MSNNFFVFLPSNVSDYPDNQPNKFRVRLPKPLHFNGSWVCGLHSISYPYSWSTIGTLDEQWIDIHFTDIGVPEEDKYRIVRVPVPRSSHNRVEQLRDFLATTLKSHVNAKLKPLPREEEADRNRTKPLYSPPPAKRSTRDIDFSSLPSPPRADVPDEAPKSPPAYVPPIEPVTPPPASPPRVDEPKESPQPPPAYIPSTEPVTPPPASPPRVDEPEEPSNPPTYVSPTKPITVPQTPKLESPPLAPTVKPSSSPHGTKPPSPPPIATQPPALTPQPTPPPPLPSKPSVPSAPTAPKISAPPPAPTPPKSSALPPAPTPPKPSAPPPVPTPPKPSAPPPVPTPPKPSVTPPVSTPPKPSAPPTLPKPASPPPPLAPKPVAPPPPSVQVQPKPSTTQQTSQFEKSPPIAQITPPPASVQLSPVKTTPASKTLTAKTVTKPPPPQLKRPPISPTLESPPRADESNRTIVKPSVKETIVKPTTFNTTKEVNLKPTEPVAAALTLANLPVNTISFKINPLPVVPHSVSIQYLDDVERFKVSFNEGLIRHLSFSPQLGYVLGFENPQHVMPNEVAKYPVDLRGGISSFAVYSKGLTENMIVGNSLSSLLRIVSVSGATPGDYNEKIYDSPIFARVLPREINEIEIELRTMDKGRLVPFAYGTTMVVLLFKKGPAPFNEGMVVFSGEQGLETCFADFGAFFLPILRRVGTTVGSEALSTGQRVLERVGNDGMPLKEALVSEGKKGIDTVLEKGGLPKQFGSGGGRMVNSITNALDFFRIPPTNVSVSSSKVFELLPSNPLTDTPYHFKLHSSQNYIDLSKCYLLTEFRIRKENNNGQLVDLTVDDADIAPIQMIGQTFIRNIKMSINGREIFNANSLMAYKTYFSHELSYSTTAKDSHLNAAGYYRDMGDALEIGNGFIARRNLFAGSNVAQFIAKIDADLFNQPLYLINFCELDIEVLPNDNDFVLIAPTGGRYRFEVVGLKMYVKKVSLMDGLALDIARKLELKPARYAVRKTLMKSLFISPGRFEFTANLFMDQIPRRITMGLVANADYVGAIARSPFNFQPFNVREISIIANGRSYPQAAYDLDYPNWKYVRAFNDMNEAVGFANSSESNGITFAQYGKTHCIYVFNLTSSGDDQAALFDLIKNGTTAVSIKFNQAVPAGGIMLVVMGECDSLVMLDKNRSISTDITI</sequence>
<dbReference type="PANTHER" id="PTHR23409">
    <property type="entry name" value="RIBONUCLEOSIDE-DIPHOSPHATE REDUCTASE SMALL CHAIN"/>
    <property type="match status" value="1"/>
</dbReference>
<dbReference type="InterPro" id="IPR000358">
    <property type="entry name" value="RNR_small_fam"/>
</dbReference>
<dbReference type="AlphaFoldDB" id="A0ABD2LR79"/>
<feature type="region of interest" description="Disordered" evidence="1">
    <location>
        <begin position="109"/>
        <end position="467"/>
    </location>
</feature>
<protein>
    <submittedName>
        <fullName evidence="2">Uncharacterized protein</fullName>
    </submittedName>
</protein>
<dbReference type="EMBL" id="JBICBT010000308">
    <property type="protein sequence ID" value="KAL3117755.1"/>
    <property type="molecule type" value="Genomic_DNA"/>
</dbReference>
<keyword evidence="3" id="KW-1185">Reference proteome</keyword>
<feature type="compositionally biased region" description="Pro residues" evidence="1">
    <location>
        <begin position="257"/>
        <end position="286"/>
    </location>
</feature>
<organism evidence="2 3">
    <name type="scientific">Heterodera trifolii</name>
    <dbReference type="NCBI Taxonomy" id="157864"/>
    <lineage>
        <taxon>Eukaryota</taxon>
        <taxon>Metazoa</taxon>
        <taxon>Ecdysozoa</taxon>
        <taxon>Nematoda</taxon>
        <taxon>Chromadorea</taxon>
        <taxon>Rhabditida</taxon>
        <taxon>Tylenchina</taxon>
        <taxon>Tylenchomorpha</taxon>
        <taxon>Tylenchoidea</taxon>
        <taxon>Heteroderidae</taxon>
        <taxon>Heteroderinae</taxon>
        <taxon>Heterodera</taxon>
    </lineage>
</organism>
<gene>
    <name evidence="2" type="ORF">niasHT_004884</name>
</gene>
<feature type="compositionally biased region" description="Pro residues" evidence="1">
    <location>
        <begin position="298"/>
        <end position="384"/>
    </location>
</feature>
<name>A0ABD2LR79_9BILA</name>
<evidence type="ECO:0000256" key="1">
    <source>
        <dbReference type="SAM" id="MobiDB-lite"/>
    </source>
</evidence>
<feature type="compositionally biased region" description="Basic and acidic residues" evidence="1">
    <location>
        <begin position="114"/>
        <end position="124"/>
    </location>
</feature>
<dbReference type="Proteomes" id="UP001620626">
    <property type="component" value="Unassembled WGS sequence"/>
</dbReference>
<proteinExistence type="predicted"/>
<feature type="compositionally biased region" description="Polar residues" evidence="1">
    <location>
        <begin position="416"/>
        <end position="434"/>
    </location>
</feature>
<dbReference type="PANTHER" id="PTHR23409:SF21">
    <property type="entry name" value="CAPSID PROTEIN"/>
    <property type="match status" value="1"/>
</dbReference>
<accession>A0ABD2LR79</accession>
<feature type="compositionally biased region" description="Low complexity" evidence="1">
    <location>
        <begin position="287"/>
        <end position="297"/>
    </location>
</feature>
<feature type="compositionally biased region" description="Pro residues" evidence="1">
    <location>
        <begin position="160"/>
        <end position="179"/>
    </location>
</feature>
<reference evidence="2 3" key="1">
    <citation type="submission" date="2024-10" db="EMBL/GenBank/DDBJ databases">
        <authorList>
            <person name="Kim D."/>
        </authorList>
    </citation>
    <scope>NUCLEOTIDE SEQUENCE [LARGE SCALE GENOMIC DNA]</scope>
    <source>
        <strain evidence="2">BH-2024</strain>
    </source>
</reference>
<evidence type="ECO:0000313" key="2">
    <source>
        <dbReference type="EMBL" id="KAL3117755.1"/>
    </source>
</evidence>
<evidence type="ECO:0000313" key="3">
    <source>
        <dbReference type="Proteomes" id="UP001620626"/>
    </source>
</evidence>
<feature type="compositionally biased region" description="Low complexity" evidence="1">
    <location>
        <begin position="385"/>
        <end position="399"/>
    </location>
</feature>